<proteinExistence type="predicted"/>
<gene>
    <name evidence="1" type="ORF">EIY72_09890</name>
</gene>
<dbReference type="EMBL" id="RRZK01000009">
    <property type="protein sequence ID" value="TDB64722.1"/>
    <property type="molecule type" value="Genomic_DNA"/>
</dbReference>
<dbReference type="Proteomes" id="UP000295254">
    <property type="component" value="Unassembled WGS sequence"/>
</dbReference>
<evidence type="ECO:0000313" key="2">
    <source>
        <dbReference type="Proteomes" id="UP000295254"/>
    </source>
</evidence>
<organism evidence="1 2">
    <name type="scientific">Pseudomonas vancouverensis</name>
    <dbReference type="NCBI Taxonomy" id="95300"/>
    <lineage>
        <taxon>Bacteria</taxon>
        <taxon>Pseudomonadati</taxon>
        <taxon>Pseudomonadota</taxon>
        <taxon>Gammaproteobacteria</taxon>
        <taxon>Pseudomonadales</taxon>
        <taxon>Pseudomonadaceae</taxon>
        <taxon>Pseudomonas</taxon>
    </lineage>
</organism>
<keyword evidence="2" id="KW-1185">Reference proteome</keyword>
<accession>A0A1H2NYF8</accession>
<evidence type="ECO:0000313" key="1">
    <source>
        <dbReference type="EMBL" id="TDB64722.1"/>
    </source>
</evidence>
<comment type="caution">
    <text evidence="1">The sequence shown here is derived from an EMBL/GenBank/DDBJ whole genome shotgun (WGS) entry which is preliminary data.</text>
</comment>
<name>A0A1H2NYF8_PSEVA</name>
<dbReference type="STRING" id="95300.SAMN05216558_3245"/>
<sequence>MDRFDRCIPDDELAICYAQLLHFKTRPAYVCHSVEMHAIFGDVHRRDLSYSLQHAIHVTLTNGVRCGEEGPQYIVDSALDTREIPHALNDIHLDVRFDNSNRHKQSAKVERFFHDFNLYLIKGIADDSSTANTYTITLRKKFEEWLKTYQQGSNAIKPDTRKLGH</sequence>
<dbReference type="RefSeq" id="WP_093224256.1">
    <property type="nucleotide sequence ID" value="NZ_LT629803.1"/>
</dbReference>
<protein>
    <submittedName>
        <fullName evidence="1">Uncharacterized protein</fullName>
    </submittedName>
</protein>
<dbReference type="AlphaFoldDB" id="A0A1H2NYF8"/>
<reference evidence="2" key="1">
    <citation type="journal article" date="2019" name="bioRxiv">
        <title>Bacterially produced spermidine induces plant systemic susceptibility to pathogens.</title>
        <authorList>
            <person name="Melnyk R.A."/>
            <person name="Beskrovnaya P.A."/>
            <person name="Liu Z."/>
            <person name="Song Y."/>
            <person name="Haney C.H."/>
        </authorList>
    </citation>
    <scope>NUCLEOTIDE SEQUENCE [LARGE SCALE GENOMIC DNA]</scope>
    <source>
        <strain evidence="2">Dha-51</strain>
    </source>
</reference>